<protein>
    <submittedName>
        <fullName evidence="1">Uncharacterized protein</fullName>
    </submittedName>
</protein>
<keyword evidence="2" id="KW-1185">Reference proteome</keyword>
<name>A0AAN9Q7K8_CANGL</name>
<organism evidence="1 2">
    <name type="scientific">Canavalia gladiata</name>
    <name type="common">Sword bean</name>
    <name type="synonym">Dolichos gladiatus</name>
    <dbReference type="NCBI Taxonomy" id="3824"/>
    <lineage>
        <taxon>Eukaryota</taxon>
        <taxon>Viridiplantae</taxon>
        <taxon>Streptophyta</taxon>
        <taxon>Embryophyta</taxon>
        <taxon>Tracheophyta</taxon>
        <taxon>Spermatophyta</taxon>
        <taxon>Magnoliopsida</taxon>
        <taxon>eudicotyledons</taxon>
        <taxon>Gunneridae</taxon>
        <taxon>Pentapetalae</taxon>
        <taxon>rosids</taxon>
        <taxon>fabids</taxon>
        <taxon>Fabales</taxon>
        <taxon>Fabaceae</taxon>
        <taxon>Papilionoideae</taxon>
        <taxon>50 kb inversion clade</taxon>
        <taxon>NPAAA clade</taxon>
        <taxon>indigoferoid/millettioid clade</taxon>
        <taxon>Phaseoleae</taxon>
        <taxon>Canavalia</taxon>
    </lineage>
</organism>
<evidence type="ECO:0000313" key="2">
    <source>
        <dbReference type="Proteomes" id="UP001367508"/>
    </source>
</evidence>
<dbReference type="EMBL" id="JAYMYQ010000006">
    <property type="protein sequence ID" value="KAK7325131.1"/>
    <property type="molecule type" value="Genomic_DNA"/>
</dbReference>
<gene>
    <name evidence="1" type="ORF">VNO77_29230</name>
</gene>
<evidence type="ECO:0000313" key="1">
    <source>
        <dbReference type="EMBL" id="KAK7325131.1"/>
    </source>
</evidence>
<proteinExistence type="predicted"/>
<reference evidence="1 2" key="1">
    <citation type="submission" date="2024-01" db="EMBL/GenBank/DDBJ databases">
        <title>The genomes of 5 underutilized Papilionoideae crops provide insights into root nodulation and disease resistanc.</title>
        <authorList>
            <person name="Jiang F."/>
        </authorList>
    </citation>
    <scope>NUCLEOTIDE SEQUENCE [LARGE SCALE GENOMIC DNA]</scope>
    <source>
        <strain evidence="1">LVBAO_FW01</strain>
        <tissue evidence="1">Leaves</tissue>
    </source>
</reference>
<dbReference type="AlphaFoldDB" id="A0AAN9Q7K8"/>
<accession>A0AAN9Q7K8</accession>
<comment type="caution">
    <text evidence="1">The sequence shown here is derived from an EMBL/GenBank/DDBJ whole genome shotgun (WGS) entry which is preliminary data.</text>
</comment>
<dbReference type="Proteomes" id="UP001367508">
    <property type="component" value="Unassembled WGS sequence"/>
</dbReference>
<sequence>MSASTRQHTHTLVTRLLALHRKFLLCPSRERKSKIERGVGERKILVFFVFQWFNWEHKEKRKEILFLF</sequence>